<protein>
    <submittedName>
        <fullName evidence="5">5'-3' exonuclease H3TH domain-containing protein</fullName>
    </submittedName>
</protein>
<dbReference type="RefSeq" id="WP_332618248.1">
    <property type="nucleotide sequence ID" value="NZ_JAXGFP010000008.1"/>
</dbReference>
<dbReference type="GO" id="GO:0004527">
    <property type="term" value="F:exonuclease activity"/>
    <property type="evidence" value="ECO:0007669"/>
    <property type="project" value="UniProtKB-KW"/>
</dbReference>
<dbReference type="SMART" id="SM00279">
    <property type="entry name" value="HhH2"/>
    <property type="match status" value="1"/>
</dbReference>
<dbReference type="InterPro" id="IPR020045">
    <property type="entry name" value="DNA_polI_H3TH"/>
</dbReference>
<dbReference type="InterPro" id="IPR036279">
    <property type="entry name" value="5-3_exonuclease_C_sf"/>
</dbReference>
<dbReference type="CDD" id="cd09859">
    <property type="entry name" value="PIN_53EXO"/>
    <property type="match status" value="1"/>
</dbReference>
<comment type="caution">
    <text evidence="5">The sequence shown here is derived from an EMBL/GenBank/DDBJ whole genome shotgun (WGS) entry which is preliminary data.</text>
</comment>
<dbReference type="InterPro" id="IPR020046">
    <property type="entry name" value="5-3_exonucl_a-hlix_arch_N"/>
</dbReference>
<feature type="domain" description="5'-3' exonuclease" evidence="4">
    <location>
        <begin position="14"/>
        <end position="276"/>
    </location>
</feature>
<dbReference type="EMBL" id="JAXGFP010000008">
    <property type="protein sequence ID" value="MEG3185132.1"/>
    <property type="molecule type" value="Genomic_DNA"/>
</dbReference>
<dbReference type="InterPro" id="IPR038969">
    <property type="entry name" value="FEN"/>
</dbReference>
<name>A0ABU7Z1L1_9GAMM</name>
<gene>
    <name evidence="5" type="ORF">SNE34_14080</name>
</gene>
<reference evidence="5 6" key="1">
    <citation type="journal article" date="2016" name="Int. J. Syst. Evol. Microbiol.">
        <title>Lysobacter erysipheiresistens sp. nov., an antagonist of powdery mildew, isolated from tobacco-cultivated soil.</title>
        <authorList>
            <person name="Xie B."/>
            <person name="Li T."/>
            <person name="Lin X."/>
            <person name="Wang C.J."/>
            <person name="Chen Y.J."/>
            <person name="Liu W.J."/>
            <person name="Zhao Z.W."/>
        </authorList>
    </citation>
    <scope>NUCLEOTIDE SEQUENCE [LARGE SCALE GENOMIC DNA]</scope>
    <source>
        <strain evidence="5 6">RS-LYSO-3</strain>
    </source>
</reference>
<dbReference type="PANTHER" id="PTHR42646:SF2">
    <property type="entry name" value="5'-3' EXONUCLEASE FAMILY PROTEIN"/>
    <property type="match status" value="1"/>
</dbReference>
<evidence type="ECO:0000256" key="1">
    <source>
        <dbReference type="ARBA" id="ARBA00022722"/>
    </source>
</evidence>
<evidence type="ECO:0000256" key="3">
    <source>
        <dbReference type="ARBA" id="ARBA00023125"/>
    </source>
</evidence>
<evidence type="ECO:0000313" key="6">
    <source>
        <dbReference type="Proteomes" id="UP001355056"/>
    </source>
</evidence>
<sequence>MDPVSDGDTARAPTRTLYLVDASLYVFRAWHSMPDDFRDAEGWPTNAVHGFARFLLELLDRARPQHVAVAFDEALDSCFRNLLYPAYKANRDPAPEELKRQFAHCRALCVALGLSVLGHREYEADDLIGSACHGARAHGFRSVIVSADKDLSQLLGEHDEQWDFARGQRWGADGVPARHGVQARQMADYLALCGDAVDNIPGVPGIGAKTAAALLAHFDTLDALLDRVEEVPFLRLRGAKACAERLRLHREQALLCRQLSTIACSVPLAEVDTHFVRRRADGDGLATLCDSLRFGPMTRRRLYDAAGLEFAPPV</sequence>
<accession>A0ABU7Z1L1</accession>
<dbReference type="SMART" id="SM00475">
    <property type="entry name" value="53EXOc"/>
    <property type="match status" value="1"/>
</dbReference>
<keyword evidence="2" id="KW-0378">Hydrolase</keyword>
<dbReference type="SUPFAM" id="SSF88723">
    <property type="entry name" value="PIN domain-like"/>
    <property type="match status" value="1"/>
</dbReference>
<dbReference type="Pfam" id="PF02739">
    <property type="entry name" value="5_3_exonuc_N"/>
    <property type="match status" value="1"/>
</dbReference>
<dbReference type="Gene3D" id="3.40.50.1010">
    <property type="entry name" value="5'-nuclease"/>
    <property type="match status" value="1"/>
</dbReference>
<dbReference type="Proteomes" id="UP001355056">
    <property type="component" value="Unassembled WGS sequence"/>
</dbReference>
<proteinExistence type="predicted"/>
<dbReference type="CDD" id="cd09898">
    <property type="entry name" value="H3TH_53EXO"/>
    <property type="match status" value="1"/>
</dbReference>
<evidence type="ECO:0000259" key="4">
    <source>
        <dbReference type="SMART" id="SM00475"/>
    </source>
</evidence>
<keyword evidence="1" id="KW-0540">Nuclease</keyword>
<organism evidence="5 6">
    <name type="scientific">Novilysobacter erysipheiresistens</name>
    <dbReference type="NCBI Taxonomy" id="1749332"/>
    <lineage>
        <taxon>Bacteria</taxon>
        <taxon>Pseudomonadati</taxon>
        <taxon>Pseudomonadota</taxon>
        <taxon>Gammaproteobacteria</taxon>
        <taxon>Lysobacterales</taxon>
        <taxon>Lysobacteraceae</taxon>
        <taxon>Novilysobacter</taxon>
    </lineage>
</organism>
<keyword evidence="6" id="KW-1185">Reference proteome</keyword>
<dbReference type="Pfam" id="PF01367">
    <property type="entry name" value="5_3_exonuc"/>
    <property type="match status" value="1"/>
</dbReference>
<dbReference type="InterPro" id="IPR002421">
    <property type="entry name" value="5-3_exonuclease"/>
</dbReference>
<evidence type="ECO:0000256" key="2">
    <source>
        <dbReference type="ARBA" id="ARBA00022801"/>
    </source>
</evidence>
<dbReference type="Gene3D" id="1.10.150.20">
    <property type="entry name" value="5' to 3' exonuclease, C-terminal subdomain"/>
    <property type="match status" value="1"/>
</dbReference>
<dbReference type="PANTHER" id="PTHR42646">
    <property type="entry name" value="FLAP ENDONUCLEASE XNI"/>
    <property type="match status" value="1"/>
</dbReference>
<dbReference type="InterPro" id="IPR029060">
    <property type="entry name" value="PIN-like_dom_sf"/>
</dbReference>
<keyword evidence="5" id="KW-0269">Exonuclease</keyword>
<dbReference type="InterPro" id="IPR008918">
    <property type="entry name" value="HhH2"/>
</dbReference>
<dbReference type="SUPFAM" id="SSF47807">
    <property type="entry name" value="5' to 3' exonuclease, C-terminal subdomain"/>
    <property type="match status" value="1"/>
</dbReference>
<evidence type="ECO:0000313" key="5">
    <source>
        <dbReference type="EMBL" id="MEG3185132.1"/>
    </source>
</evidence>
<keyword evidence="3" id="KW-0238">DNA-binding</keyword>